<sequence length="46" mass="5023">MACHSAVTTSNIVPLYPYYACCNDSFVERDPPPMNAIHPAPTESNP</sequence>
<keyword evidence="2" id="KW-1185">Reference proteome</keyword>
<reference evidence="2" key="1">
    <citation type="submission" date="2016-10" db="EMBL/GenBank/DDBJ databases">
        <authorList>
            <person name="Varghese N."/>
            <person name="Submissions S."/>
        </authorList>
    </citation>
    <scope>NUCLEOTIDE SEQUENCE [LARGE SCALE GENOMIC DNA]</scope>
    <source>
        <strain evidence="2">MO64</strain>
    </source>
</reference>
<gene>
    <name evidence="1" type="ORF">SAMN05192579_10230</name>
</gene>
<accession>A0A1I3YT58</accession>
<dbReference type="AlphaFoldDB" id="A0A1I3YT58"/>
<protein>
    <submittedName>
        <fullName evidence="1">Uncharacterized protein</fullName>
    </submittedName>
</protein>
<organism evidence="1 2">
    <name type="scientific">Rhodanobacter glycinis</name>
    <dbReference type="NCBI Taxonomy" id="582702"/>
    <lineage>
        <taxon>Bacteria</taxon>
        <taxon>Pseudomonadati</taxon>
        <taxon>Pseudomonadota</taxon>
        <taxon>Gammaproteobacteria</taxon>
        <taxon>Lysobacterales</taxon>
        <taxon>Rhodanobacteraceae</taxon>
        <taxon>Rhodanobacter</taxon>
    </lineage>
</organism>
<name>A0A1I3YT58_9GAMM</name>
<dbReference type="Proteomes" id="UP000198725">
    <property type="component" value="Unassembled WGS sequence"/>
</dbReference>
<proteinExistence type="predicted"/>
<evidence type="ECO:0000313" key="2">
    <source>
        <dbReference type="Proteomes" id="UP000198725"/>
    </source>
</evidence>
<dbReference type="EMBL" id="FOSR01000002">
    <property type="protein sequence ID" value="SFK34983.1"/>
    <property type="molecule type" value="Genomic_DNA"/>
</dbReference>
<evidence type="ECO:0000313" key="1">
    <source>
        <dbReference type="EMBL" id="SFK34983.1"/>
    </source>
</evidence>